<feature type="domain" description="SCAN" evidence="2">
    <location>
        <begin position="22"/>
        <end position="56"/>
    </location>
</feature>
<feature type="domain" description="DNA2/NAM7 helicase-like C-terminal" evidence="1">
    <location>
        <begin position="369"/>
        <end position="471"/>
    </location>
</feature>
<organism evidence="3 4">
    <name type="scientific">Lagenidium giganteum</name>
    <dbReference type="NCBI Taxonomy" id="4803"/>
    <lineage>
        <taxon>Eukaryota</taxon>
        <taxon>Sar</taxon>
        <taxon>Stramenopiles</taxon>
        <taxon>Oomycota</taxon>
        <taxon>Peronosporomycetes</taxon>
        <taxon>Pythiales</taxon>
        <taxon>Pythiaceae</taxon>
    </lineage>
</organism>
<keyword evidence="4" id="KW-1185">Reference proteome</keyword>
<dbReference type="Pfam" id="PF13087">
    <property type="entry name" value="AAA_12"/>
    <property type="match status" value="1"/>
</dbReference>
<dbReference type="Pfam" id="PF23663">
    <property type="entry name" value="Znf_SCAND3"/>
    <property type="match status" value="1"/>
</dbReference>
<accession>A0AAV2ZNU9</accession>
<reference evidence="3" key="1">
    <citation type="submission" date="2022-11" db="EMBL/GenBank/DDBJ databases">
        <authorList>
            <person name="Morgan W.R."/>
            <person name="Tartar A."/>
        </authorList>
    </citation>
    <scope>NUCLEOTIDE SEQUENCE</scope>
    <source>
        <strain evidence="3">ARSEF 373</strain>
    </source>
</reference>
<evidence type="ECO:0000259" key="1">
    <source>
        <dbReference type="Pfam" id="PF13087"/>
    </source>
</evidence>
<dbReference type="Proteomes" id="UP001146120">
    <property type="component" value="Unassembled WGS sequence"/>
</dbReference>
<gene>
    <name evidence="3" type="ORF">N0F65_004412</name>
</gene>
<protein>
    <recommendedName>
        <fullName evidence="5">DNA2/NAM7 helicase-like C-terminal domain-containing protein</fullName>
    </recommendedName>
</protein>
<name>A0AAV2ZNU9_9STRA</name>
<evidence type="ECO:0000313" key="4">
    <source>
        <dbReference type="Proteomes" id="UP001146120"/>
    </source>
</evidence>
<dbReference type="InterPro" id="IPR027417">
    <property type="entry name" value="P-loop_NTPase"/>
</dbReference>
<comment type="caution">
    <text evidence="3">The sequence shown here is derived from an EMBL/GenBank/DDBJ whole genome shotgun (WGS) entry which is preliminary data.</text>
</comment>
<dbReference type="Gene3D" id="3.40.50.300">
    <property type="entry name" value="P-loop containing nucleotide triphosphate hydrolases"/>
    <property type="match status" value="1"/>
</dbReference>
<dbReference type="InterPro" id="IPR041679">
    <property type="entry name" value="DNA2/NAM7-like_C"/>
</dbReference>
<dbReference type="InterPro" id="IPR045055">
    <property type="entry name" value="DNA2/NAM7-like"/>
</dbReference>
<dbReference type="EMBL" id="DAKRPA010000005">
    <property type="protein sequence ID" value="DBA04775.1"/>
    <property type="molecule type" value="Genomic_DNA"/>
</dbReference>
<reference evidence="3" key="2">
    <citation type="journal article" date="2023" name="Microbiol Resour">
        <title>Decontamination and Annotation of the Draft Genome Sequence of the Oomycete Lagenidium giganteum ARSEF 373.</title>
        <authorList>
            <person name="Morgan W.R."/>
            <person name="Tartar A."/>
        </authorList>
    </citation>
    <scope>NUCLEOTIDE SEQUENCE</scope>
    <source>
        <strain evidence="3">ARSEF 373</strain>
    </source>
</reference>
<proteinExistence type="predicted"/>
<evidence type="ECO:0000259" key="2">
    <source>
        <dbReference type="Pfam" id="PF23663"/>
    </source>
</evidence>
<dbReference type="InterPro" id="IPR057560">
    <property type="entry name" value="Znf_SCAND3"/>
</dbReference>
<dbReference type="PANTHER" id="PTHR10887">
    <property type="entry name" value="DNA2/NAM7 HELICASE FAMILY"/>
    <property type="match status" value="1"/>
</dbReference>
<dbReference type="PANTHER" id="PTHR10887:SF495">
    <property type="entry name" value="HELICASE SENATAXIN ISOFORM X1-RELATED"/>
    <property type="match status" value="1"/>
</dbReference>
<evidence type="ECO:0000313" key="3">
    <source>
        <dbReference type="EMBL" id="DBA04775.1"/>
    </source>
</evidence>
<dbReference type="AlphaFoldDB" id="A0AAV2ZNU9"/>
<evidence type="ECO:0008006" key="5">
    <source>
        <dbReference type="Google" id="ProtNLM"/>
    </source>
</evidence>
<sequence length="498" mass="55712">MEQANATDATCSGCNESSINVSHTCDVCGRRNHVICGVPMAEGYGGHVRCLSCVQTPSVPSASPIVQAFSKSLQLAKAAAQPPQKKVRATQSVSTLAERVKIVKWMEEADTQGTKHLFAATVRNFNRPFVANTTQTSRRSDDGGKTGLRYCSQCHRNASTSPSTIRCVYIKAASGRGRKRSEWVTWLHKKLLEEFVRLSKLGATMTNGLILQAAVEILRNTTSEFNVNTEENGVAILTKITPPWVQRFCERFIIVHRHQSGKLRVTTAKEEAIEKVATHLGEMKRMFERVISGSFDGERRHKLTWSLMHSVPYWERCRGNMEYPGVTIEGQRRCHPLLSKWLQVFYEYPLQHLAKPSSNYLADVSARIEDNDQLANIVEVAIVIDLVLQISRVLRTQVPTSKKSLFIISPYQRQCVLLCRYLAEDQAYHAAYLDVTVHFVVLTSDSCQAKEADITILSMVRNRTMGFLQETSCAVACEFVARARLPVCNRQPTGDGAS</sequence>